<evidence type="ECO:0000313" key="2">
    <source>
        <dbReference type="Proteomes" id="UP001430953"/>
    </source>
</evidence>
<keyword evidence="2" id="KW-1185">Reference proteome</keyword>
<sequence length="69" mass="8123">MKLLQAILKPNRVLRKIRGIYLVILNIPNACMARVKQNDSVDMIIGIKMLQNENCYIRQQVERRIEITK</sequence>
<proteinExistence type="predicted"/>
<gene>
    <name evidence="1" type="ORF">PUN28_005043</name>
</gene>
<dbReference type="EMBL" id="JADYXP020000004">
    <property type="protein sequence ID" value="KAL0126375.1"/>
    <property type="molecule type" value="Genomic_DNA"/>
</dbReference>
<name>A0AAW2GIE9_9HYME</name>
<dbReference type="Proteomes" id="UP001430953">
    <property type="component" value="Unassembled WGS sequence"/>
</dbReference>
<evidence type="ECO:0000313" key="1">
    <source>
        <dbReference type="EMBL" id="KAL0126375.1"/>
    </source>
</evidence>
<accession>A0AAW2GIE9</accession>
<dbReference type="AlphaFoldDB" id="A0AAW2GIE9"/>
<protein>
    <submittedName>
        <fullName evidence="1">Uncharacterized protein</fullName>
    </submittedName>
</protein>
<comment type="caution">
    <text evidence="1">The sequence shown here is derived from an EMBL/GenBank/DDBJ whole genome shotgun (WGS) entry which is preliminary data.</text>
</comment>
<organism evidence="1 2">
    <name type="scientific">Cardiocondyla obscurior</name>
    <dbReference type="NCBI Taxonomy" id="286306"/>
    <lineage>
        <taxon>Eukaryota</taxon>
        <taxon>Metazoa</taxon>
        <taxon>Ecdysozoa</taxon>
        <taxon>Arthropoda</taxon>
        <taxon>Hexapoda</taxon>
        <taxon>Insecta</taxon>
        <taxon>Pterygota</taxon>
        <taxon>Neoptera</taxon>
        <taxon>Endopterygota</taxon>
        <taxon>Hymenoptera</taxon>
        <taxon>Apocrita</taxon>
        <taxon>Aculeata</taxon>
        <taxon>Formicoidea</taxon>
        <taxon>Formicidae</taxon>
        <taxon>Myrmicinae</taxon>
        <taxon>Cardiocondyla</taxon>
    </lineage>
</organism>
<reference evidence="1 2" key="1">
    <citation type="submission" date="2023-03" db="EMBL/GenBank/DDBJ databases">
        <title>High recombination rates correlate with genetic variation in Cardiocondyla obscurior ants.</title>
        <authorList>
            <person name="Errbii M."/>
        </authorList>
    </citation>
    <scope>NUCLEOTIDE SEQUENCE [LARGE SCALE GENOMIC DNA]</scope>
    <source>
        <strain evidence="1">Alpha-2009</strain>
        <tissue evidence="1">Whole body</tissue>
    </source>
</reference>